<accession>A0A2K5AQH6</accession>
<name>A0A2K5AQH6_9ARCH</name>
<evidence type="ECO:0000313" key="1">
    <source>
        <dbReference type="EMBL" id="SPC33890.1"/>
    </source>
</evidence>
<dbReference type="Proteomes" id="UP000236248">
    <property type="component" value="Chromosome NCAV"/>
</dbReference>
<sequence>MMRLIMIIKELVLIDINTMICLPTQLIIDTSTFVCATFGIHKV</sequence>
<reference evidence="2" key="1">
    <citation type="submission" date="2018-01" db="EMBL/GenBank/DDBJ databases">
        <authorList>
            <person name="Kerou L M."/>
        </authorList>
    </citation>
    <scope>NUCLEOTIDE SEQUENCE [LARGE SCALE GENOMIC DNA]</scope>
    <source>
        <strain evidence="2">SCU2</strain>
    </source>
</reference>
<dbReference type="KEGG" id="ncv:NCAV_0709"/>
<organism evidence="1 2">
    <name type="scientific">Candidatus Nitrosocaldus cavascurensis</name>
    <dbReference type="NCBI Taxonomy" id="2058097"/>
    <lineage>
        <taxon>Archaea</taxon>
        <taxon>Nitrososphaerota</taxon>
        <taxon>Nitrososphaeria</taxon>
        <taxon>Candidatus Nitrosocaldales</taxon>
        <taxon>Candidatus Nitrosocaldaceae</taxon>
        <taxon>Candidatus Nitrosocaldus</taxon>
    </lineage>
</organism>
<dbReference type="EMBL" id="LT981265">
    <property type="protein sequence ID" value="SPC33890.1"/>
    <property type="molecule type" value="Genomic_DNA"/>
</dbReference>
<gene>
    <name evidence="1" type="ORF">NCAV_0709</name>
</gene>
<protein>
    <submittedName>
        <fullName evidence="1">Uncharacterized protein</fullName>
    </submittedName>
</protein>
<dbReference type="AlphaFoldDB" id="A0A2K5AQH6"/>
<proteinExistence type="predicted"/>
<evidence type="ECO:0000313" key="2">
    <source>
        <dbReference type="Proteomes" id="UP000236248"/>
    </source>
</evidence>
<keyword evidence="2" id="KW-1185">Reference proteome</keyword>